<feature type="transmembrane region" description="Helical" evidence="7">
    <location>
        <begin position="311"/>
        <end position="329"/>
    </location>
</feature>
<evidence type="ECO:0000256" key="2">
    <source>
        <dbReference type="ARBA" id="ARBA00022448"/>
    </source>
</evidence>
<evidence type="ECO:0000256" key="4">
    <source>
        <dbReference type="ARBA" id="ARBA00022692"/>
    </source>
</evidence>
<feature type="transmembrane region" description="Helical" evidence="7">
    <location>
        <begin position="100"/>
        <end position="118"/>
    </location>
</feature>
<keyword evidence="2 7" id="KW-0813">Transport</keyword>
<dbReference type="SUPFAM" id="SSF161098">
    <property type="entry name" value="MetI-like"/>
    <property type="match status" value="1"/>
</dbReference>
<dbReference type="PANTHER" id="PTHR30151:SF0">
    <property type="entry name" value="ABC TRANSPORTER PERMEASE PROTEIN MJ0413-RELATED"/>
    <property type="match status" value="1"/>
</dbReference>
<evidence type="ECO:0000256" key="6">
    <source>
        <dbReference type="ARBA" id="ARBA00023136"/>
    </source>
</evidence>
<evidence type="ECO:0000256" key="1">
    <source>
        <dbReference type="ARBA" id="ARBA00004651"/>
    </source>
</evidence>
<feature type="transmembrane region" description="Helical" evidence="7">
    <location>
        <begin position="37"/>
        <end position="55"/>
    </location>
</feature>
<organism evidence="9 10">
    <name type="scientific">Ezakiella coagulans</name>
    <dbReference type="NCBI Taxonomy" id="46507"/>
    <lineage>
        <taxon>Bacteria</taxon>
        <taxon>Bacillati</taxon>
        <taxon>Bacillota</taxon>
        <taxon>Tissierellia</taxon>
        <taxon>Ezakiella</taxon>
    </lineage>
</organism>
<comment type="subcellular location">
    <subcellularLocation>
        <location evidence="1 7">Cell membrane</location>
        <topology evidence="1 7">Multi-pass membrane protein</topology>
    </subcellularLocation>
</comment>
<reference evidence="9 10" key="1">
    <citation type="submission" date="2018-04" db="EMBL/GenBank/DDBJ databases">
        <title>Genomic Encyclopedia of Type Strains, Phase IV (KMG-IV): sequencing the most valuable type-strain genomes for metagenomic binning, comparative biology and taxonomic classification.</title>
        <authorList>
            <person name="Goeker M."/>
        </authorList>
    </citation>
    <scope>NUCLEOTIDE SEQUENCE [LARGE SCALE GENOMIC DNA]</scope>
    <source>
        <strain evidence="9 10">DSM 20705</strain>
    </source>
</reference>
<dbReference type="CDD" id="cd06261">
    <property type="entry name" value="TM_PBP2"/>
    <property type="match status" value="1"/>
</dbReference>
<evidence type="ECO:0000313" key="10">
    <source>
        <dbReference type="Proteomes" id="UP000245793"/>
    </source>
</evidence>
<dbReference type="RefSeq" id="WP_116479943.1">
    <property type="nucleotide sequence ID" value="NZ_QEKV01000003.1"/>
</dbReference>
<evidence type="ECO:0000256" key="5">
    <source>
        <dbReference type="ARBA" id="ARBA00022989"/>
    </source>
</evidence>
<dbReference type="GO" id="GO:0055085">
    <property type="term" value="P:transmembrane transport"/>
    <property type="evidence" value="ECO:0007669"/>
    <property type="project" value="InterPro"/>
</dbReference>
<keyword evidence="5 7" id="KW-1133">Transmembrane helix</keyword>
<evidence type="ECO:0000259" key="8">
    <source>
        <dbReference type="PROSITE" id="PS50928"/>
    </source>
</evidence>
<gene>
    <name evidence="9" type="ORF">C7381_103190</name>
</gene>
<dbReference type="EMBL" id="QEKV01000003">
    <property type="protein sequence ID" value="PVY94950.1"/>
    <property type="molecule type" value="Genomic_DNA"/>
</dbReference>
<keyword evidence="4 7" id="KW-0812">Transmembrane</keyword>
<proteinExistence type="inferred from homology"/>
<evidence type="ECO:0000256" key="7">
    <source>
        <dbReference type="RuleBase" id="RU363032"/>
    </source>
</evidence>
<comment type="similarity">
    <text evidence="7">Belongs to the binding-protein-dependent transport system permease family.</text>
</comment>
<feature type="transmembrane region" description="Helical" evidence="7">
    <location>
        <begin position="213"/>
        <end position="237"/>
    </location>
</feature>
<protein>
    <submittedName>
        <fullName evidence="9">NitT/TauT family transport system permease protein</fullName>
    </submittedName>
</protein>
<dbReference type="PANTHER" id="PTHR30151">
    <property type="entry name" value="ALKANE SULFONATE ABC TRANSPORTER-RELATED, MEMBRANE SUBUNIT"/>
    <property type="match status" value="1"/>
</dbReference>
<keyword evidence="6 7" id="KW-0472">Membrane</keyword>
<name>A0A2U1E4S6_9FIRM</name>
<feature type="transmembrane region" description="Helical" evidence="7">
    <location>
        <begin position="153"/>
        <end position="175"/>
    </location>
</feature>
<dbReference type="Gene3D" id="1.10.3720.10">
    <property type="entry name" value="MetI-like"/>
    <property type="match status" value="1"/>
</dbReference>
<feature type="transmembrane region" description="Helical" evidence="7">
    <location>
        <begin position="279"/>
        <end position="299"/>
    </location>
</feature>
<feature type="transmembrane region" description="Helical" evidence="7">
    <location>
        <begin position="187"/>
        <end position="207"/>
    </location>
</feature>
<accession>A0A2U1E4S6</accession>
<keyword evidence="3" id="KW-1003">Cell membrane</keyword>
<dbReference type="Proteomes" id="UP000245793">
    <property type="component" value="Unassembled WGS sequence"/>
</dbReference>
<dbReference type="GO" id="GO:0005886">
    <property type="term" value="C:plasma membrane"/>
    <property type="evidence" value="ECO:0007669"/>
    <property type="project" value="UniProtKB-SubCell"/>
</dbReference>
<dbReference type="PROSITE" id="PS50928">
    <property type="entry name" value="ABC_TM1"/>
    <property type="match status" value="1"/>
</dbReference>
<feature type="domain" description="ABC transmembrane type-1" evidence="8">
    <location>
        <begin position="149"/>
        <end position="329"/>
    </location>
</feature>
<dbReference type="Pfam" id="PF00528">
    <property type="entry name" value="BPD_transp_1"/>
    <property type="match status" value="1"/>
</dbReference>
<dbReference type="AlphaFoldDB" id="A0A2U1E4S6"/>
<dbReference type="InterPro" id="IPR000515">
    <property type="entry name" value="MetI-like"/>
</dbReference>
<feature type="transmembrane region" description="Helical" evidence="7">
    <location>
        <begin position="67"/>
        <end position="88"/>
    </location>
</feature>
<evidence type="ECO:0000313" key="9">
    <source>
        <dbReference type="EMBL" id="PVY94950.1"/>
    </source>
</evidence>
<dbReference type="InterPro" id="IPR035906">
    <property type="entry name" value="MetI-like_sf"/>
</dbReference>
<sequence length="342" mass="38636">MEYNSGEKTKYIVKNKDELMAMEEKPKTKAQRILDRVIMFLPVLMALIHLAEYYYMPNYSANTNTHVYGGFIMVLGAACLVGAIVSLFHRKTFYYYRKKAPFYTFVFFLLMGYDLLTLKSGKLMMPYFPWVDKIMNAAIQDRAYLIDCVKNSLILLFTGYFIGVVLGIITGILCGYSKKVSYWVMPFIKLLGPIPSTTWLPLVMVLMSSLFKGAVFIIALGVWFSVTIATITGITNVNREYFLAARTLGAKGNQLITKIAIPSALPSILQGMTQGMSSACTALLVAEMLGVESGLGWYITWQKSWAEFPKMYAAIIIICITFIIVNWILTKIKKGVLKWQED</sequence>
<keyword evidence="10" id="KW-1185">Reference proteome</keyword>
<evidence type="ECO:0000256" key="3">
    <source>
        <dbReference type="ARBA" id="ARBA00022475"/>
    </source>
</evidence>
<comment type="caution">
    <text evidence="9">The sequence shown here is derived from an EMBL/GenBank/DDBJ whole genome shotgun (WGS) entry which is preliminary data.</text>
</comment>